<proteinExistence type="inferred from homology"/>
<organism evidence="2 3">
    <name type="scientific">Microdochium bolleyi</name>
    <dbReference type="NCBI Taxonomy" id="196109"/>
    <lineage>
        <taxon>Eukaryota</taxon>
        <taxon>Fungi</taxon>
        <taxon>Dikarya</taxon>
        <taxon>Ascomycota</taxon>
        <taxon>Pezizomycotina</taxon>
        <taxon>Sordariomycetes</taxon>
        <taxon>Xylariomycetidae</taxon>
        <taxon>Xylariales</taxon>
        <taxon>Microdochiaceae</taxon>
        <taxon>Microdochium</taxon>
    </lineage>
</organism>
<protein>
    <submittedName>
        <fullName evidence="2">Memo-like protein</fullName>
    </submittedName>
</protein>
<evidence type="ECO:0000313" key="3">
    <source>
        <dbReference type="Proteomes" id="UP000070501"/>
    </source>
</evidence>
<gene>
    <name evidence="2" type="ORF">Micbo1qcDRAFT_168575</name>
</gene>
<dbReference type="STRING" id="196109.A0A136IMT2"/>
<dbReference type="InterPro" id="IPR002737">
    <property type="entry name" value="MEMO1_fam"/>
</dbReference>
<dbReference type="NCBIfam" id="TIGR04336">
    <property type="entry name" value="AmmeMemoSam_B"/>
    <property type="match status" value="1"/>
</dbReference>
<dbReference type="Gene3D" id="3.40.830.10">
    <property type="entry name" value="LigB-like"/>
    <property type="match status" value="1"/>
</dbReference>
<dbReference type="CDD" id="cd07361">
    <property type="entry name" value="MEMO_like"/>
    <property type="match status" value="1"/>
</dbReference>
<keyword evidence="3" id="KW-1185">Reference proteome</keyword>
<dbReference type="EMBL" id="KQ964269">
    <property type="protein sequence ID" value="KXJ86265.1"/>
    <property type="molecule type" value="Genomic_DNA"/>
</dbReference>
<dbReference type="PANTHER" id="PTHR11060:SF0">
    <property type="entry name" value="PROTEIN MEMO1"/>
    <property type="match status" value="1"/>
</dbReference>
<dbReference type="AlphaFoldDB" id="A0A136IMT2"/>
<evidence type="ECO:0000313" key="2">
    <source>
        <dbReference type="EMBL" id="KXJ86265.1"/>
    </source>
</evidence>
<dbReference type="Proteomes" id="UP000070501">
    <property type="component" value="Unassembled WGS sequence"/>
</dbReference>
<dbReference type="InParanoid" id="A0A136IMT2"/>
<dbReference type="OrthoDB" id="417112at2759"/>
<accession>A0A136IMT2</accession>
<dbReference type="PANTHER" id="PTHR11060">
    <property type="entry name" value="PROTEIN MEMO1"/>
    <property type="match status" value="1"/>
</dbReference>
<name>A0A136IMT2_9PEZI</name>
<dbReference type="Pfam" id="PF01875">
    <property type="entry name" value="Memo"/>
    <property type="match status" value="1"/>
</dbReference>
<dbReference type="HAMAP" id="MF_00055">
    <property type="entry name" value="MEMO1"/>
    <property type="match status" value="1"/>
</dbReference>
<reference evidence="3" key="1">
    <citation type="submission" date="2016-02" db="EMBL/GenBank/DDBJ databases">
        <title>Draft genome sequence of Microdochium bolleyi, a fungal endophyte of beachgrass.</title>
        <authorList>
            <consortium name="DOE Joint Genome Institute"/>
            <person name="David A.S."/>
            <person name="May G."/>
            <person name="Haridas S."/>
            <person name="Lim J."/>
            <person name="Wang M."/>
            <person name="Labutti K."/>
            <person name="Lipzen A."/>
            <person name="Barry K."/>
            <person name="Grigoriev I.V."/>
        </authorList>
    </citation>
    <scope>NUCLEOTIDE SEQUENCE [LARGE SCALE GENOMIC DNA]</scope>
    <source>
        <strain evidence="3">J235TASD1</strain>
    </source>
</reference>
<sequence length="338" mass="36863">MSDKDTRKASHAGGRDGWYMADPAGLDEMLDSFLDAVDGPFTGVPGSFADGTLPIPGARVVIAPHAGYNYSGKWAAWAYKALDLTKARRIFVLGPSHTYGFRGAALTTFARYATPFGDLAVDQPTVAELRATGKFADIPRANDLREHSLEMHLPYLYKQIATAFDSLDRYPTIVPILIGSNRLADEQLFGRLLAPYLAQPDSVFVISSDFCHWGDHFDYKPYTQSSDCSSIRQLGYNDTTPSDPAIHESIAYIDKQAMGYIEAGDHAGLVANLAETENTVCGRHPIGVALAALEQLSLDAGAAQPDHYRFKFVCYARSKDITKVDDSSVSYASAYAII</sequence>
<dbReference type="FunCoup" id="A0A136IMT2">
    <property type="interactions" value="486"/>
</dbReference>
<comment type="similarity">
    <text evidence="1">Belongs to the MEMO1 family.</text>
</comment>
<evidence type="ECO:0000256" key="1">
    <source>
        <dbReference type="ARBA" id="ARBA00006315"/>
    </source>
</evidence>